<feature type="coiled-coil region" evidence="1">
    <location>
        <begin position="44"/>
        <end position="180"/>
    </location>
</feature>
<dbReference type="Proteomes" id="UP000030693">
    <property type="component" value="Unassembled WGS sequence"/>
</dbReference>
<protein>
    <submittedName>
        <fullName evidence="3">Uncharacterized protein</fullName>
    </submittedName>
</protein>
<sequence>MSFDADAPPGEPASCQCDWFFRCSSLESKLVQAGELGLQLVGDNETLRQENQQLLDRVKALTLSQETGDKEVASLRGSLRLSQESLTAYADRINQLETELAEVRQAGTEAAKQQRTEAAALATQLAQVERERSALEAECASLRSRAGQLEQRHTEQQTLHRDAETQISLLEGDLAAVREDRDRQVARRDLQIMEAESRLARTSQADAALIAALQEELAAVREAADVAEGLCAELDAELQTARDSLSQMADSQATAQLELLGERNGIGIVGGVQDGFSILADVDDQRRQVAEQLSELAQKHRTLAAGRARDAVKRSALRKQLATARQHAAAAAAAAEEANHNAAAAGVAAASLSAGPTNDLLVEEAAALRRELDRYVRESRVLRADNDSLRAEMAAFRRSSAAAGDIRVGGSLSPLRPARVLAPRPGPLPAEGYPATGSPAVGGTSNALDHESAAFRQLERALQAEKNRSTSARLALAAESQKVRSLMKKLSQLGGAGPLPGTPVAAVATPGTPGLMAPGTPATAGSLYRTPGLPANRSALGHRIRPDAGGPTDSPSTALRDSPSTALRGLSLAPADSPPTGGEAESPPLPADADMAGA</sequence>
<evidence type="ECO:0000313" key="4">
    <source>
        <dbReference type="Proteomes" id="UP000030693"/>
    </source>
</evidence>
<reference evidence="3" key="1">
    <citation type="submission" date="2013-04" db="EMBL/GenBank/DDBJ databases">
        <title>The Genome Sequence of Fonticula alba ATCC 38817.</title>
        <authorList>
            <consortium name="The Broad Institute Genomics Platform"/>
            <person name="Russ C."/>
            <person name="Cuomo C."/>
            <person name="Burger G."/>
            <person name="Gray M.W."/>
            <person name="Holland P.W.H."/>
            <person name="King N."/>
            <person name="Lang F.B.F."/>
            <person name="Roger A.J."/>
            <person name="Ruiz-Trillo I."/>
            <person name="Brown M."/>
            <person name="Walker B."/>
            <person name="Young S."/>
            <person name="Zeng Q."/>
            <person name="Gargeya S."/>
            <person name="Fitzgerald M."/>
            <person name="Haas B."/>
            <person name="Abouelleil A."/>
            <person name="Allen A.W."/>
            <person name="Alvarado L."/>
            <person name="Arachchi H.M."/>
            <person name="Berlin A.M."/>
            <person name="Chapman S.B."/>
            <person name="Gainer-Dewar J."/>
            <person name="Goldberg J."/>
            <person name="Griggs A."/>
            <person name="Gujja S."/>
            <person name="Hansen M."/>
            <person name="Howarth C."/>
            <person name="Imamovic A."/>
            <person name="Ireland A."/>
            <person name="Larimer J."/>
            <person name="McCowan C."/>
            <person name="Murphy C."/>
            <person name="Pearson M."/>
            <person name="Poon T.W."/>
            <person name="Priest M."/>
            <person name="Roberts A."/>
            <person name="Saif S."/>
            <person name="Shea T."/>
            <person name="Sisk P."/>
            <person name="Sykes S."/>
            <person name="Wortman J."/>
            <person name="Nusbaum C."/>
            <person name="Birren B."/>
        </authorList>
    </citation>
    <scope>NUCLEOTIDE SEQUENCE [LARGE SCALE GENOMIC DNA]</scope>
    <source>
        <strain evidence="3">ATCC 38817</strain>
    </source>
</reference>
<dbReference type="AlphaFoldDB" id="A0A058ZA34"/>
<evidence type="ECO:0000256" key="1">
    <source>
        <dbReference type="SAM" id="Coils"/>
    </source>
</evidence>
<dbReference type="RefSeq" id="XP_009494908.1">
    <property type="nucleotide sequence ID" value="XM_009496633.1"/>
</dbReference>
<evidence type="ECO:0000256" key="2">
    <source>
        <dbReference type="SAM" id="MobiDB-lite"/>
    </source>
</evidence>
<dbReference type="EMBL" id="KB932204">
    <property type="protein sequence ID" value="KCV70392.1"/>
    <property type="molecule type" value="Genomic_DNA"/>
</dbReference>
<name>A0A058ZA34_FONAL</name>
<evidence type="ECO:0000313" key="3">
    <source>
        <dbReference type="EMBL" id="KCV70392.1"/>
    </source>
</evidence>
<keyword evidence="1" id="KW-0175">Coiled coil</keyword>
<dbReference type="GeneID" id="20527453"/>
<organism evidence="3">
    <name type="scientific">Fonticula alba</name>
    <name type="common">Slime mold</name>
    <dbReference type="NCBI Taxonomy" id="691883"/>
    <lineage>
        <taxon>Eukaryota</taxon>
        <taxon>Rotosphaerida</taxon>
        <taxon>Fonticulaceae</taxon>
        <taxon>Fonticula</taxon>
    </lineage>
</organism>
<feature type="region of interest" description="Disordered" evidence="2">
    <location>
        <begin position="515"/>
        <end position="598"/>
    </location>
</feature>
<dbReference type="OMA" id="HAARSAC"/>
<feature type="region of interest" description="Disordered" evidence="2">
    <location>
        <begin position="417"/>
        <end position="438"/>
    </location>
</feature>
<proteinExistence type="predicted"/>
<accession>A0A058ZA34</accession>
<feature type="coiled-coil region" evidence="1">
    <location>
        <begin position="358"/>
        <end position="392"/>
    </location>
</feature>
<gene>
    <name evidence="3" type="ORF">H696_02728</name>
</gene>
<feature type="compositionally biased region" description="Polar residues" evidence="2">
    <location>
        <begin position="553"/>
        <end position="565"/>
    </location>
</feature>
<keyword evidence="4" id="KW-1185">Reference proteome</keyword>